<gene>
    <name evidence="1" type="ORF">B0H16DRAFT_1459241</name>
</gene>
<accession>A0AAD7NAL9</accession>
<organism evidence="1 2">
    <name type="scientific">Mycena metata</name>
    <dbReference type="NCBI Taxonomy" id="1033252"/>
    <lineage>
        <taxon>Eukaryota</taxon>
        <taxon>Fungi</taxon>
        <taxon>Dikarya</taxon>
        <taxon>Basidiomycota</taxon>
        <taxon>Agaricomycotina</taxon>
        <taxon>Agaricomycetes</taxon>
        <taxon>Agaricomycetidae</taxon>
        <taxon>Agaricales</taxon>
        <taxon>Marasmiineae</taxon>
        <taxon>Mycenaceae</taxon>
        <taxon>Mycena</taxon>
    </lineage>
</organism>
<dbReference type="AlphaFoldDB" id="A0AAD7NAL9"/>
<evidence type="ECO:0000313" key="2">
    <source>
        <dbReference type="Proteomes" id="UP001215598"/>
    </source>
</evidence>
<proteinExistence type="predicted"/>
<keyword evidence="2" id="KW-1185">Reference proteome</keyword>
<comment type="caution">
    <text evidence="1">The sequence shown here is derived from an EMBL/GenBank/DDBJ whole genome shotgun (WGS) entry which is preliminary data.</text>
</comment>
<protein>
    <submittedName>
        <fullName evidence="1">Uncharacterized protein</fullName>
    </submittedName>
</protein>
<name>A0AAD7NAL9_9AGAR</name>
<dbReference type="Proteomes" id="UP001215598">
    <property type="component" value="Unassembled WGS sequence"/>
</dbReference>
<reference evidence="1" key="1">
    <citation type="submission" date="2023-03" db="EMBL/GenBank/DDBJ databases">
        <title>Massive genome expansion in bonnet fungi (Mycena s.s.) driven by repeated elements and novel gene families across ecological guilds.</title>
        <authorList>
            <consortium name="Lawrence Berkeley National Laboratory"/>
            <person name="Harder C.B."/>
            <person name="Miyauchi S."/>
            <person name="Viragh M."/>
            <person name="Kuo A."/>
            <person name="Thoen E."/>
            <person name="Andreopoulos B."/>
            <person name="Lu D."/>
            <person name="Skrede I."/>
            <person name="Drula E."/>
            <person name="Henrissat B."/>
            <person name="Morin E."/>
            <person name="Kohler A."/>
            <person name="Barry K."/>
            <person name="LaButti K."/>
            <person name="Morin E."/>
            <person name="Salamov A."/>
            <person name="Lipzen A."/>
            <person name="Mereny Z."/>
            <person name="Hegedus B."/>
            <person name="Baldrian P."/>
            <person name="Stursova M."/>
            <person name="Weitz H."/>
            <person name="Taylor A."/>
            <person name="Grigoriev I.V."/>
            <person name="Nagy L.G."/>
            <person name="Martin F."/>
            <person name="Kauserud H."/>
        </authorList>
    </citation>
    <scope>NUCLEOTIDE SEQUENCE</scope>
    <source>
        <strain evidence="1">CBHHK182m</strain>
    </source>
</reference>
<dbReference type="EMBL" id="JARKIB010000054">
    <property type="protein sequence ID" value="KAJ7753766.1"/>
    <property type="molecule type" value="Genomic_DNA"/>
</dbReference>
<sequence>MFMNTCGDCVNPSHYVTADSLGGGRSTFDGSALRKYVANANGTVIWERSKYTFEFQCPGSEVEDVLSRHKDCVSTVVPINDMYKDLARHELALLAKFHHVHITSRMSASVCRLKFADHSCDSCDEVSSIFKCVRFIPDGEDIESLDKPAYRSRERQAKERQDIVEYVKELKMLRKHRLGIVEA</sequence>
<evidence type="ECO:0000313" key="1">
    <source>
        <dbReference type="EMBL" id="KAJ7753766.1"/>
    </source>
</evidence>